<proteinExistence type="predicted"/>
<name>A0A1H8P1A5_9GAMM</name>
<accession>A0A1H8P1A5</accession>
<dbReference type="STRING" id="77097.SAMN04490369_10754"/>
<sequence length="442" mass="48164">MQKQQGAALIIVLVLLSVSLVIGMSGMSAALVDERLAGNYSAAVLAQMNAERAASESMMNDILIGNGSGQGQEFWSDEPGKNLLKNNLQEIINSDDNINDWKDFVRNFRYEDVKEEFSVVSQYDDSICDDEGYSQCLYFPVYIDIESEGPERYIVAFGAIKNKQNDIIAQSPPIFIELSLKDGDTPPFDPDTVEDAISVFDSIGMLAGEKIDIDNDGKFDFVGLLQAGVEFEADKNFDFEGDGSGEVGQADKMDFPFVDVDMIIEEVKHSIDPINDDGEDCILTLAGDQEGGVIFCDGDVELSGNFANAFIVADGDIKIIDDVALENVFIIAGKDIENVSDKNGFSIKNSFFFSKEEVDLELKGNNTIDGFWIYSGDDIDIDIKGGGNEEWVGGLIARRDIDFDTNGRYNFRHASASTAFSQLAGGAGSSSNSGLMVASWES</sequence>
<evidence type="ECO:0000313" key="2">
    <source>
        <dbReference type="Proteomes" id="UP000199493"/>
    </source>
</evidence>
<gene>
    <name evidence="1" type="ORF">SAMN04490369_10754</name>
</gene>
<dbReference type="RefSeq" id="WP_062363050.1">
    <property type="nucleotide sequence ID" value="NZ_FODB01000075.1"/>
</dbReference>
<protein>
    <recommendedName>
        <fullName evidence="3">PilX N-terminal</fullName>
    </recommendedName>
</protein>
<reference evidence="1 2" key="1">
    <citation type="submission" date="2016-10" db="EMBL/GenBank/DDBJ databases">
        <authorList>
            <person name="de Groot N.N."/>
        </authorList>
    </citation>
    <scope>NUCLEOTIDE SEQUENCE [LARGE SCALE GENOMIC DNA]</scope>
    <source>
        <strain evidence="1 2">558</strain>
    </source>
</reference>
<dbReference type="AlphaFoldDB" id="A0A1H8P1A5"/>
<dbReference type="EMBL" id="FODB01000075">
    <property type="protein sequence ID" value="SEO35393.1"/>
    <property type="molecule type" value="Genomic_DNA"/>
</dbReference>
<dbReference type="Proteomes" id="UP000199493">
    <property type="component" value="Unassembled WGS sequence"/>
</dbReference>
<evidence type="ECO:0000313" key="1">
    <source>
        <dbReference type="EMBL" id="SEO35393.1"/>
    </source>
</evidence>
<evidence type="ECO:0008006" key="3">
    <source>
        <dbReference type="Google" id="ProtNLM"/>
    </source>
</evidence>
<organism evidence="1 2">
    <name type="scientific">Vreelandella aquamarina</name>
    <dbReference type="NCBI Taxonomy" id="77097"/>
    <lineage>
        <taxon>Bacteria</taxon>
        <taxon>Pseudomonadati</taxon>
        <taxon>Pseudomonadota</taxon>
        <taxon>Gammaproteobacteria</taxon>
        <taxon>Oceanospirillales</taxon>
        <taxon>Halomonadaceae</taxon>
        <taxon>Vreelandella</taxon>
    </lineage>
</organism>